<accession>A0A8J7RXV8</accession>
<dbReference type="Pfam" id="PF00581">
    <property type="entry name" value="Rhodanese"/>
    <property type="match status" value="1"/>
</dbReference>
<dbReference type="CDD" id="cd00158">
    <property type="entry name" value="RHOD"/>
    <property type="match status" value="1"/>
</dbReference>
<proteinExistence type="predicted"/>
<evidence type="ECO:0000313" key="4">
    <source>
        <dbReference type="Proteomes" id="UP000672602"/>
    </source>
</evidence>
<feature type="domain" description="Rhodanese" evidence="2">
    <location>
        <begin position="121"/>
        <end position="186"/>
    </location>
</feature>
<organism evidence="3 4">
    <name type="scientific">Marivibrio halodurans</name>
    <dbReference type="NCBI Taxonomy" id="2039722"/>
    <lineage>
        <taxon>Bacteria</taxon>
        <taxon>Pseudomonadati</taxon>
        <taxon>Pseudomonadota</taxon>
        <taxon>Alphaproteobacteria</taxon>
        <taxon>Rhodospirillales</taxon>
        <taxon>Rhodospirillaceae</taxon>
        <taxon>Marivibrio</taxon>
    </lineage>
</organism>
<dbReference type="PROSITE" id="PS50206">
    <property type="entry name" value="RHODANESE_3"/>
    <property type="match status" value="1"/>
</dbReference>
<dbReference type="InterPro" id="IPR036873">
    <property type="entry name" value="Rhodanese-like_dom_sf"/>
</dbReference>
<evidence type="ECO:0000256" key="1">
    <source>
        <dbReference type="SAM" id="SignalP"/>
    </source>
</evidence>
<reference evidence="3" key="1">
    <citation type="submission" date="2021-04" db="EMBL/GenBank/DDBJ databases">
        <authorList>
            <person name="Zhang D.-C."/>
        </authorList>
    </citation>
    <scope>NUCLEOTIDE SEQUENCE</scope>
    <source>
        <strain evidence="3">CGMCC 1.15697</strain>
    </source>
</reference>
<gene>
    <name evidence="3" type="ORF">KAJ83_07035</name>
</gene>
<comment type="caution">
    <text evidence="3">The sequence shown here is derived from an EMBL/GenBank/DDBJ whole genome shotgun (WGS) entry which is preliminary data.</text>
</comment>
<dbReference type="EMBL" id="JAGMWN010000003">
    <property type="protein sequence ID" value="MBP5856757.1"/>
    <property type="molecule type" value="Genomic_DNA"/>
</dbReference>
<keyword evidence="1" id="KW-0732">Signal</keyword>
<dbReference type="Gene3D" id="3.40.250.10">
    <property type="entry name" value="Rhodanese-like domain"/>
    <property type="match status" value="1"/>
</dbReference>
<feature type="chain" id="PRO_5035227035" evidence="1">
    <location>
        <begin position="25"/>
        <end position="192"/>
    </location>
</feature>
<name>A0A8J7RXV8_9PROT</name>
<dbReference type="AlphaFoldDB" id="A0A8J7RXV8"/>
<evidence type="ECO:0000313" key="3">
    <source>
        <dbReference type="EMBL" id="MBP5856757.1"/>
    </source>
</evidence>
<evidence type="ECO:0000259" key="2">
    <source>
        <dbReference type="PROSITE" id="PS50206"/>
    </source>
</evidence>
<dbReference type="PROSITE" id="PS51257">
    <property type="entry name" value="PROKAR_LIPOPROTEIN"/>
    <property type="match status" value="1"/>
</dbReference>
<dbReference type="SUPFAM" id="SSF52821">
    <property type="entry name" value="Rhodanese/Cell cycle control phosphatase"/>
    <property type="match status" value="1"/>
</dbReference>
<dbReference type="InterPro" id="IPR001763">
    <property type="entry name" value="Rhodanese-like_dom"/>
</dbReference>
<feature type="signal peptide" evidence="1">
    <location>
        <begin position="1"/>
        <end position="24"/>
    </location>
</feature>
<dbReference type="Proteomes" id="UP000672602">
    <property type="component" value="Unassembled WGS sequence"/>
</dbReference>
<protein>
    <submittedName>
        <fullName evidence="3">Sulfurtransferase</fullName>
    </submittedName>
</protein>
<dbReference type="RefSeq" id="WP_210681351.1">
    <property type="nucleotide sequence ID" value="NZ_JAGMWN010000003.1"/>
</dbReference>
<sequence length="192" mass="20973">MRLFHAIPALFLLAACAAPHNVPANRLATANPPPAPVAQEDKDWGINAPDGYMSESYHHPTPMTVPGATTLLTSELLLRVQQPTPPVLVDVLGGDPHPTIPGAAWVKGGGLSGDIFTPEREERFADTLETLTGGQMDRYLVFFCQDSSCWLSWNAARRAVVLGYTNVYWYRGGVTAWRAANLPTVTAARYQW</sequence>
<keyword evidence="4" id="KW-1185">Reference proteome</keyword>